<dbReference type="InterPro" id="IPR036034">
    <property type="entry name" value="PDZ_sf"/>
</dbReference>
<evidence type="ECO:0000313" key="9">
    <source>
        <dbReference type="Proteomes" id="UP000823405"/>
    </source>
</evidence>
<dbReference type="Gene3D" id="1.10.390.10">
    <property type="entry name" value="Neutral Protease Domain 2"/>
    <property type="match status" value="1"/>
</dbReference>
<dbReference type="OrthoDB" id="5221870at2759"/>
<dbReference type="GO" id="GO:0004497">
    <property type="term" value="F:monooxygenase activity"/>
    <property type="evidence" value="ECO:0007669"/>
    <property type="project" value="UniProtKB-KW"/>
</dbReference>
<keyword evidence="3" id="KW-0285">Flavoprotein</keyword>
<dbReference type="PRINTS" id="PR00420">
    <property type="entry name" value="RNGMNOXGNASE"/>
</dbReference>
<accession>A0A9P6RGP0</accession>
<feature type="domain" description="PDZ" evidence="7">
    <location>
        <begin position="861"/>
        <end position="939"/>
    </location>
</feature>
<dbReference type="Gene3D" id="2.60.40.3650">
    <property type="match status" value="1"/>
</dbReference>
<evidence type="ECO:0000256" key="5">
    <source>
        <dbReference type="ARBA" id="ARBA00023002"/>
    </source>
</evidence>
<keyword evidence="9" id="KW-1185">Reference proteome</keyword>
<dbReference type="InterPro" id="IPR007963">
    <property type="entry name" value="Peptidase_M61_catalytic"/>
</dbReference>
<sequence length="977" mass="108936">MDGYNSRMIESQSFQIVVVGGGLVGKAAALAFAQLGLRVALLAPAVSVPAVFNSRVYALSASAQTLFEQLRIWQALDPARLAPVYDMRIYGDALAELHFSAFQAHVPQLAWITEASLLESALDTALQFQPNLVWLDRRARHFSVLSERALLELDDGQVLSTQLVVGADGAQSWVRAQMGAKLVRRDYQQIGIVANFKIEQPHRETAYQWFHKGELIALLPLPENHVSLVWSAHEQHAQDLLVLDEMAFSAELAAVVGNRFGALQCVSQRQAFPLSLQKVERLIAPRVALVGDAAHLIHPLAGQGMNLGLRDVAELAQVLAGKEPFRDLGDMTLLRRYERARREDIQKLSLVTDGLHRLFSWPGGFARGIRNAGLTLLNQQSFIKRQLVASALDPAAHLFEVTLTVLDPDPVGQRFMLPVWIPGSYKVREFARHIVTIKAHSVATGRRVPLQKMDKHTWQAAPVKGALILTYEVYAWEMSVRAAHLDDTIGFFNGTSVFLAVLGQQAAPCCVEIKAPLGAAYHDWRVATTLTEAEATHRHGFGEYRAANYDELIDHPVMLGEFALADFNAYQVAHEVVIAGKVPALDLARLTQDLQRICETQIAFFEPQTKCAPFKRYMFMTMALTDGFGGLEHRASSALICKRSDLPAIGCAPGKLTEGYRTYLSLCSHEYFHSWNVKRIKPVTFAPYDLAHENYTTLLWLFEGFTSYYDDLMLVRSGLMTMQDYFALLGKTLARVLRGSGRFKQSVAESSFDAWTKYYMQDENAANAIVSYYQKGALIALAFDLAIRAQTESTRSLDDVMRLLWQRYGRDFYQHQPVGITDDDIEALFHEATGVDLSELYQDAVYGTNDLPLAELLAPFEVTLEADQANHLPSLGMRVREGVWIDVVYEGGAAHRAGLSAGDRLVALDGLRVSGSNLEALLARYQTADQFDVHIFRRDELRCVQLTLDPPEVASYRLHPSESRSEACKWRAAWLSG</sequence>
<dbReference type="PANTHER" id="PTHR43876">
    <property type="entry name" value="UBIQUINONE BIOSYNTHESIS MONOOXYGENASE COQ6, MITOCHONDRIAL"/>
    <property type="match status" value="1"/>
</dbReference>
<organism evidence="8 9">
    <name type="scientific">Linnemannia gamsii</name>
    <dbReference type="NCBI Taxonomy" id="64522"/>
    <lineage>
        <taxon>Eukaryota</taxon>
        <taxon>Fungi</taxon>
        <taxon>Fungi incertae sedis</taxon>
        <taxon>Mucoromycota</taxon>
        <taxon>Mortierellomycotina</taxon>
        <taxon>Mortierellomycetes</taxon>
        <taxon>Mortierellales</taxon>
        <taxon>Mortierellaceae</taxon>
        <taxon>Linnemannia</taxon>
    </lineage>
</organism>
<evidence type="ECO:0000256" key="6">
    <source>
        <dbReference type="ARBA" id="ARBA00023033"/>
    </source>
</evidence>
<dbReference type="Pfam" id="PF01494">
    <property type="entry name" value="FAD_binding_3"/>
    <property type="match status" value="1"/>
</dbReference>
<dbReference type="GO" id="GO:0006744">
    <property type="term" value="P:ubiquinone biosynthetic process"/>
    <property type="evidence" value="ECO:0007669"/>
    <property type="project" value="InterPro"/>
</dbReference>
<evidence type="ECO:0000256" key="3">
    <source>
        <dbReference type="ARBA" id="ARBA00022630"/>
    </source>
</evidence>
<dbReference type="PANTHER" id="PTHR43876:SF7">
    <property type="entry name" value="UBIQUINONE BIOSYNTHESIS MONOOXYGENASE COQ6, MITOCHONDRIAL"/>
    <property type="match status" value="1"/>
</dbReference>
<dbReference type="InterPro" id="IPR036188">
    <property type="entry name" value="FAD/NAD-bd_sf"/>
</dbReference>
<dbReference type="NCBIfam" id="NF005786">
    <property type="entry name" value="PRK07608.1-1"/>
    <property type="match status" value="1"/>
</dbReference>
<dbReference type="InterPro" id="IPR010971">
    <property type="entry name" value="UbiH/COQ6"/>
</dbReference>
<dbReference type="Gene3D" id="2.30.42.10">
    <property type="match status" value="1"/>
</dbReference>
<dbReference type="EMBL" id="JAAAIN010000256">
    <property type="protein sequence ID" value="KAG0317217.1"/>
    <property type="molecule type" value="Genomic_DNA"/>
</dbReference>
<dbReference type="InterPro" id="IPR018168">
    <property type="entry name" value="Ubi_Hdrlase_CS"/>
</dbReference>
<evidence type="ECO:0000256" key="2">
    <source>
        <dbReference type="ARBA" id="ARBA00005349"/>
    </source>
</evidence>
<dbReference type="InterPro" id="IPR040756">
    <property type="entry name" value="Peptidase_M61_N"/>
</dbReference>
<dbReference type="Pfam" id="PF05299">
    <property type="entry name" value="Peptidase_M61"/>
    <property type="match status" value="1"/>
</dbReference>
<name>A0A9P6RGP0_9FUNG</name>
<proteinExistence type="inferred from homology"/>
<keyword evidence="4" id="KW-0274">FAD</keyword>
<gene>
    <name evidence="8" type="ORF">BGZ97_005716</name>
</gene>
<comment type="cofactor">
    <cofactor evidence="1">
        <name>FAD</name>
        <dbReference type="ChEBI" id="CHEBI:57692"/>
    </cofactor>
</comment>
<keyword evidence="6" id="KW-0503">Monooxygenase</keyword>
<comment type="similarity">
    <text evidence="2">Belongs to the UbiH/COQ6 family.</text>
</comment>
<dbReference type="InterPro" id="IPR001478">
    <property type="entry name" value="PDZ"/>
</dbReference>
<dbReference type="PROSITE" id="PS50106">
    <property type="entry name" value="PDZ"/>
    <property type="match status" value="1"/>
</dbReference>
<evidence type="ECO:0000259" key="7">
    <source>
        <dbReference type="PROSITE" id="PS50106"/>
    </source>
</evidence>
<dbReference type="PROSITE" id="PS01304">
    <property type="entry name" value="UBIH"/>
    <property type="match status" value="1"/>
</dbReference>
<dbReference type="Pfam" id="PF17899">
    <property type="entry name" value="Peptidase_M61_N"/>
    <property type="match status" value="1"/>
</dbReference>
<dbReference type="NCBIfam" id="TIGR01988">
    <property type="entry name" value="Ubi-OHases"/>
    <property type="match status" value="1"/>
</dbReference>
<dbReference type="SUPFAM" id="SSF51905">
    <property type="entry name" value="FAD/NAD(P)-binding domain"/>
    <property type="match status" value="1"/>
</dbReference>
<dbReference type="GO" id="GO:0071949">
    <property type="term" value="F:FAD binding"/>
    <property type="evidence" value="ECO:0007669"/>
    <property type="project" value="InterPro"/>
</dbReference>
<dbReference type="InterPro" id="IPR051205">
    <property type="entry name" value="UbiH/COQ6_monooxygenase"/>
</dbReference>
<keyword evidence="5" id="KW-0560">Oxidoreductase</keyword>
<comment type="caution">
    <text evidence="8">The sequence shown here is derived from an EMBL/GenBank/DDBJ whole genome shotgun (WGS) entry which is preliminary data.</text>
</comment>
<evidence type="ECO:0000256" key="1">
    <source>
        <dbReference type="ARBA" id="ARBA00001974"/>
    </source>
</evidence>
<dbReference type="AlphaFoldDB" id="A0A9P6RGP0"/>
<dbReference type="Proteomes" id="UP000823405">
    <property type="component" value="Unassembled WGS sequence"/>
</dbReference>
<dbReference type="SUPFAM" id="SSF50156">
    <property type="entry name" value="PDZ domain-like"/>
    <property type="match status" value="1"/>
</dbReference>
<dbReference type="GO" id="GO:0016705">
    <property type="term" value="F:oxidoreductase activity, acting on paired donors, with incorporation or reduction of molecular oxygen"/>
    <property type="evidence" value="ECO:0007669"/>
    <property type="project" value="InterPro"/>
</dbReference>
<dbReference type="InterPro" id="IPR027268">
    <property type="entry name" value="Peptidase_M4/M1_CTD_sf"/>
</dbReference>
<dbReference type="SMART" id="SM00228">
    <property type="entry name" value="PDZ"/>
    <property type="match status" value="1"/>
</dbReference>
<reference evidence="8" key="1">
    <citation type="journal article" date="2020" name="Fungal Divers.">
        <title>Resolving the Mortierellaceae phylogeny through synthesis of multi-gene phylogenetics and phylogenomics.</title>
        <authorList>
            <person name="Vandepol N."/>
            <person name="Liber J."/>
            <person name="Desiro A."/>
            <person name="Na H."/>
            <person name="Kennedy M."/>
            <person name="Barry K."/>
            <person name="Grigoriev I.V."/>
            <person name="Miller A.N."/>
            <person name="O'Donnell K."/>
            <person name="Stajich J.E."/>
            <person name="Bonito G."/>
        </authorList>
    </citation>
    <scope>NUCLEOTIDE SEQUENCE</scope>
    <source>
        <strain evidence="8">NVP60</strain>
    </source>
</reference>
<dbReference type="InterPro" id="IPR002938">
    <property type="entry name" value="FAD-bd"/>
</dbReference>
<evidence type="ECO:0000313" key="8">
    <source>
        <dbReference type="EMBL" id="KAG0317217.1"/>
    </source>
</evidence>
<dbReference type="Gene3D" id="3.50.50.60">
    <property type="entry name" value="FAD/NAD(P)-binding domain"/>
    <property type="match status" value="2"/>
</dbReference>
<dbReference type="SUPFAM" id="SSF55486">
    <property type="entry name" value="Metalloproteases ('zincins'), catalytic domain"/>
    <property type="match status" value="1"/>
</dbReference>
<protein>
    <recommendedName>
        <fullName evidence="7">PDZ domain-containing protein</fullName>
    </recommendedName>
</protein>
<evidence type="ECO:0000256" key="4">
    <source>
        <dbReference type="ARBA" id="ARBA00022827"/>
    </source>
</evidence>